<dbReference type="OrthoDB" id="526228at2759"/>
<proteinExistence type="predicted"/>
<keyword evidence="3" id="KW-1185">Reference proteome</keyword>
<dbReference type="Proteomes" id="UP000747110">
    <property type="component" value="Unassembled WGS sequence"/>
</dbReference>
<comment type="caution">
    <text evidence="2">The sequence shown here is derived from an EMBL/GenBank/DDBJ whole genome shotgun (WGS) entry which is preliminary data.</text>
</comment>
<accession>A0A8J4FYL6</accession>
<feature type="compositionally biased region" description="Low complexity" evidence="1">
    <location>
        <begin position="51"/>
        <end position="94"/>
    </location>
</feature>
<evidence type="ECO:0000313" key="2">
    <source>
        <dbReference type="EMBL" id="GIL89525.1"/>
    </source>
</evidence>
<evidence type="ECO:0000256" key="1">
    <source>
        <dbReference type="SAM" id="MobiDB-lite"/>
    </source>
</evidence>
<dbReference type="AlphaFoldDB" id="A0A8J4FYL6"/>
<feature type="region of interest" description="Disordered" evidence="1">
    <location>
        <begin position="51"/>
        <end position="108"/>
    </location>
</feature>
<evidence type="ECO:0000313" key="3">
    <source>
        <dbReference type="Proteomes" id="UP000747110"/>
    </source>
</evidence>
<gene>
    <name evidence="2" type="ORF">Vretifemale_17353</name>
</gene>
<sequence length="108" mass="11168">PRSRPFSSIDCLVKALRPFSSAEASTFFDSDILFRAFFFAAIMASYSSRLSSFSSSLGDSSATGSGAAPSSTGASSEGLTSSPSGVSLTSSPSLPQLPRPAPWRFSVS</sequence>
<organism evidence="2 3">
    <name type="scientific">Volvox reticuliferus</name>
    <dbReference type="NCBI Taxonomy" id="1737510"/>
    <lineage>
        <taxon>Eukaryota</taxon>
        <taxon>Viridiplantae</taxon>
        <taxon>Chlorophyta</taxon>
        <taxon>core chlorophytes</taxon>
        <taxon>Chlorophyceae</taxon>
        <taxon>CS clade</taxon>
        <taxon>Chlamydomonadales</taxon>
        <taxon>Volvocaceae</taxon>
        <taxon>Volvox</taxon>
    </lineage>
</organism>
<name>A0A8J4FYL6_9CHLO</name>
<reference evidence="2" key="1">
    <citation type="journal article" date="2021" name="Proc. Natl. Acad. Sci. U.S.A.">
        <title>Three genomes in the algal genus Volvox reveal the fate of a haploid sex-determining region after a transition to homothallism.</title>
        <authorList>
            <person name="Yamamoto K."/>
            <person name="Hamaji T."/>
            <person name="Kawai-Toyooka H."/>
            <person name="Matsuzaki R."/>
            <person name="Takahashi F."/>
            <person name="Nishimura Y."/>
            <person name="Kawachi M."/>
            <person name="Noguchi H."/>
            <person name="Minakuchi Y."/>
            <person name="Umen J.G."/>
            <person name="Toyoda A."/>
            <person name="Nozaki H."/>
        </authorList>
    </citation>
    <scope>NUCLEOTIDE SEQUENCE</scope>
    <source>
        <strain evidence="2">NIES-3786</strain>
    </source>
</reference>
<dbReference type="EMBL" id="BNCP01000051">
    <property type="protein sequence ID" value="GIL89525.1"/>
    <property type="molecule type" value="Genomic_DNA"/>
</dbReference>
<feature type="non-terminal residue" evidence="2">
    <location>
        <position position="108"/>
    </location>
</feature>
<protein>
    <submittedName>
        <fullName evidence="2">Uncharacterized protein</fullName>
    </submittedName>
</protein>